<dbReference type="AlphaFoldDB" id="A0A1I6P2P5"/>
<evidence type="ECO:0000256" key="2">
    <source>
        <dbReference type="SAM" id="Phobius"/>
    </source>
</evidence>
<feature type="transmembrane region" description="Helical" evidence="2">
    <location>
        <begin position="48"/>
        <end position="72"/>
    </location>
</feature>
<proteinExistence type="predicted"/>
<keyword evidence="4" id="KW-1185">Reference proteome</keyword>
<feature type="region of interest" description="Disordered" evidence="1">
    <location>
        <begin position="1"/>
        <end position="22"/>
    </location>
</feature>
<sequence length="172" mass="18556">MGRKAPRRIPRQASSVAEAPRDRHKAVVRVAGAGPAPKENEMIAFKTAVRACLVAAVLSAAPVVAAAGPFIAADRTAAVPAQSRDGLNRRVRIHNQTGWTMTHFYASDARLDDWQEDMLGAGVLAAGASVMMNIDDGSGACLYDFRARFSNGQELTRFGVNVCEIADYYYTR</sequence>
<evidence type="ECO:0000313" key="4">
    <source>
        <dbReference type="Proteomes" id="UP000198788"/>
    </source>
</evidence>
<reference evidence="4" key="1">
    <citation type="submission" date="2016-10" db="EMBL/GenBank/DDBJ databases">
        <authorList>
            <person name="Varghese N."/>
            <person name="Submissions S."/>
        </authorList>
    </citation>
    <scope>NUCLEOTIDE SEQUENCE [LARGE SCALE GENOMIC DNA]</scope>
    <source>
        <strain evidence="4">CGMCC 1.10683</strain>
    </source>
</reference>
<keyword evidence="2" id="KW-1133">Transmembrane helix</keyword>
<gene>
    <name evidence="3" type="ORF">SAMN05192570_0777</name>
</gene>
<name>A0A1I6P2P5_9CAUL</name>
<dbReference type="Proteomes" id="UP000198788">
    <property type="component" value="Unassembled WGS sequence"/>
</dbReference>
<keyword evidence="2" id="KW-0812">Transmembrane</keyword>
<evidence type="ECO:0000256" key="1">
    <source>
        <dbReference type="SAM" id="MobiDB-lite"/>
    </source>
</evidence>
<keyword evidence="2" id="KW-0472">Membrane</keyword>
<organism evidence="3 4">
    <name type="scientific">Brevundimonas viscosa</name>
    <dbReference type="NCBI Taxonomy" id="871741"/>
    <lineage>
        <taxon>Bacteria</taxon>
        <taxon>Pseudomonadati</taxon>
        <taxon>Pseudomonadota</taxon>
        <taxon>Alphaproteobacteria</taxon>
        <taxon>Caulobacterales</taxon>
        <taxon>Caulobacteraceae</taxon>
        <taxon>Brevundimonas</taxon>
    </lineage>
</organism>
<evidence type="ECO:0000313" key="3">
    <source>
        <dbReference type="EMBL" id="SFS34452.1"/>
    </source>
</evidence>
<accession>A0A1I6P2P5</accession>
<dbReference type="EMBL" id="FOZV01000001">
    <property type="protein sequence ID" value="SFS34452.1"/>
    <property type="molecule type" value="Genomic_DNA"/>
</dbReference>
<protein>
    <submittedName>
        <fullName evidence="3">Uncharacterized protein</fullName>
    </submittedName>
</protein>
<feature type="compositionally biased region" description="Basic residues" evidence="1">
    <location>
        <begin position="1"/>
        <end position="10"/>
    </location>
</feature>